<feature type="chain" id="PRO_5038378514" description="Lipoprotein LpqH" evidence="6">
    <location>
        <begin position="20"/>
        <end position="146"/>
    </location>
</feature>
<evidence type="ECO:0000256" key="6">
    <source>
        <dbReference type="SAM" id="SignalP"/>
    </source>
</evidence>
<keyword evidence="8" id="KW-1185">Reference proteome</keyword>
<dbReference type="EMBL" id="AP022582">
    <property type="protein sequence ID" value="BBY02442.1"/>
    <property type="molecule type" value="Genomic_DNA"/>
</dbReference>
<evidence type="ECO:0000256" key="2">
    <source>
        <dbReference type="ARBA" id="ARBA00022729"/>
    </source>
</evidence>
<gene>
    <name evidence="7" type="ORF">MSEO_29410</name>
</gene>
<keyword evidence="3" id="KW-0472">Membrane</keyword>
<feature type="signal peptide" evidence="6">
    <location>
        <begin position="1"/>
        <end position="19"/>
    </location>
</feature>
<dbReference type="PROSITE" id="PS51257">
    <property type="entry name" value="PROKAR_LIPOPROTEIN"/>
    <property type="match status" value="1"/>
</dbReference>
<evidence type="ECO:0000256" key="5">
    <source>
        <dbReference type="ARBA" id="ARBA00023288"/>
    </source>
</evidence>
<keyword evidence="5" id="KW-0449">Lipoprotein</keyword>
<keyword evidence="4" id="KW-0564">Palmitate</keyword>
<proteinExistence type="predicted"/>
<keyword evidence="1" id="KW-1003">Cell membrane</keyword>
<dbReference type="AlphaFoldDB" id="A0A7I7P2Y8"/>
<dbReference type="Proteomes" id="UP000466632">
    <property type="component" value="Chromosome"/>
</dbReference>
<evidence type="ECO:0008006" key="9">
    <source>
        <dbReference type="Google" id="ProtNLM"/>
    </source>
</evidence>
<evidence type="ECO:0000256" key="3">
    <source>
        <dbReference type="ARBA" id="ARBA00023136"/>
    </source>
</evidence>
<name>A0A7I7P2Y8_9MYCO</name>
<organism evidence="7 8">
    <name type="scientific">Mycobacterium seoulense</name>
    <dbReference type="NCBI Taxonomy" id="386911"/>
    <lineage>
        <taxon>Bacteria</taxon>
        <taxon>Bacillati</taxon>
        <taxon>Actinomycetota</taxon>
        <taxon>Actinomycetes</taxon>
        <taxon>Mycobacteriales</taxon>
        <taxon>Mycobacteriaceae</taxon>
        <taxon>Mycobacterium</taxon>
    </lineage>
</organism>
<dbReference type="KEGG" id="mseo:MSEO_29410"/>
<keyword evidence="2 6" id="KW-0732">Signal</keyword>
<reference evidence="7 8" key="1">
    <citation type="journal article" date="2019" name="Emerg. Microbes Infect.">
        <title>Comprehensive subspecies identification of 175 nontuberculous mycobacteria species based on 7547 genomic profiles.</title>
        <authorList>
            <person name="Matsumoto Y."/>
            <person name="Kinjo T."/>
            <person name="Motooka D."/>
            <person name="Nabeya D."/>
            <person name="Jung N."/>
            <person name="Uechi K."/>
            <person name="Horii T."/>
            <person name="Iida T."/>
            <person name="Fujita J."/>
            <person name="Nakamura S."/>
        </authorList>
    </citation>
    <scope>NUCLEOTIDE SEQUENCE [LARGE SCALE GENOMIC DNA]</scope>
    <source>
        <strain evidence="7 8">JCM 16018</strain>
    </source>
</reference>
<evidence type="ECO:0000256" key="1">
    <source>
        <dbReference type="ARBA" id="ARBA00022475"/>
    </source>
</evidence>
<evidence type="ECO:0000313" key="7">
    <source>
        <dbReference type="EMBL" id="BBY02442.1"/>
    </source>
</evidence>
<dbReference type="Pfam" id="PF05481">
    <property type="entry name" value="Myco_19_kDa"/>
    <property type="match status" value="1"/>
</dbReference>
<evidence type="ECO:0000313" key="8">
    <source>
        <dbReference type="Proteomes" id="UP000466632"/>
    </source>
</evidence>
<evidence type="ECO:0000256" key="4">
    <source>
        <dbReference type="ARBA" id="ARBA00023139"/>
    </source>
</evidence>
<dbReference type="GO" id="GO:0016020">
    <property type="term" value="C:membrane"/>
    <property type="evidence" value="ECO:0007669"/>
    <property type="project" value="InterPro"/>
</dbReference>
<sequence length="146" mass="14693">MLKSFIHASAAGVIAAGLAACSSSPANLSSSGRLPGGTAQVTINNRTLPEIHSVQCILLGSLTTIATGNPAAGVKAFVSNKDALTANSVSINDLGGFTGSYEAGLGGRADVTMNDQTYTIRGSADGFNTDNPGQRTTGTFTIRVAC</sequence>
<accession>A0A7I7P2Y8</accession>
<dbReference type="InterPro" id="IPR008691">
    <property type="entry name" value="LpqH"/>
</dbReference>
<protein>
    <recommendedName>
        <fullName evidence="9">Lipoprotein LpqH</fullName>
    </recommendedName>
</protein>